<evidence type="ECO:0000256" key="1">
    <source>
        <dbReference type="SAM" id="MobiDB-lite"/>
    </source>
</evidence>
<dbReference type="Proteomes" id="UP001054902">
    <property type="component" value="Unassembled WGS sequence"/>
</dbReference>
<evidence type="ECO:0000313" key="2">
    <source>
        <dbReference type="EMBL" id="GFH58015.1"/>
    </source>
</evidence>
<dbReference type="EMBL" id="BLLK01000060">
    <property type="protein sequence ID" value="GFH58015.1"/>
    <property type="molecule type" value="Genomic_DNA"/>
</dbReference>
<feature type="region of interest" description="Disordered" evidence="1">
    <location>
        <begin position="211"/>
        <end position="233"/>
    </location>
</feature>
<organism evidence="2 3">
    <name type="scientific">Chaetoceros tenuissimus</name>
    <dbReference type="NCBI Taxonomy" id="426638"/>
    <lineage>
        <taxon>Eukaryota</taxon>
        <taxon>Sar</taxon>
        <taxon>Stramenopiles</taxon>
        <taxon>Ochrophyta</taxon>
        <taxon>Bacillariophyta</taxon>
        <taxon>Coscinodiscophyceae</taxon>
        <taxon>Chaetocerotophycidae</taxon>
        <taxon>Chaetocerotales</taxon>
        <taxon>Chaetocerotaceae</taxon>
        <taxon>Chaetoceros</taxon>
    </lineage>
</organism>
<proteinExistence type="predicted"/>
<dbReference type="AlphaFoldDB" id="A0AAD3D7L3"/>
<name>A0AAD3D7L3_9STRA</name>
<sequence>MAPFSHLVDHSNGGVELMSNEMHSSFKMKANLVKVRYQQRYFPSSSSSSESSRSYKVDNGFYMKPNSSFDRTETSHSCGDTYSDVKGVASHAANRLYEMSHKKQEEGRMRRQAIERASWHKNYGYLLIDHGVLPSSKADHMYKKGKSYLRKKKIDIRQAKARKEEKMKVDRKFRLADGAFAYDENPHFQKRIYEKRYGGMVKTIEKYLEEREGANSPNEMQGRSEEKHRLEKSSLYDEYSQSLESMVHDAIDRLITGMKI</sequence>
<protein>
    <submittedName>
        <fullName evidence="2">Uncharacterized protein</fullName>
    </submittedName>
</protein>
<evidence type="ECO:0000313" key="3">
    <source>
        <dbReference type="Proteomes" id="UP001054902"/>
    </source>
</evidence>
<feature type="compositionally biased region" description="Basic and acidic residues" evidence="1">
    <location>
        <begin position="222"/>
        <end position="233"/>
    </location>
</feature>
<keyword evidence="3" id="KW-1185">Reference proteome</keyword>
<comment type="caution">
    <text evidence="2">The sequence shown here is derived from an EMBL/GenBank/DDBJ whole genome shotgun (WGS) entry which is preliminary data.</text>
</comment>
<reference evidence="2 3" key="1">
    <citation type="journal article" date="2021" name="Sci. Rep.">
        <title>The genome of the diatom Chaetoceros tenuissimus carries an ancient integrated fragment of an extant virus.</title>
        <authorList>
            <person name="Hongo Y."/>
            <person name="Kimura K."/>
            <person name="Takaki Y."/>
            <person name="Yoshida Y."/>
            <person name="Baba S."/>
            <person name="Kobayashi G."/>
            <person name="Nagasaki K."/>
            <person name="Hano T."/>
            <person name="Tomaru Y."/>
        </authorList>
    </citation>
    <scope>NUCLEOTIDE SEQUENCE [LARGE SCALE GENOMIC DNA]</scope>
    <source>
        <strain evidence="2 3">NIES-3715</strain>
    </source>
</reference>
<accession>A0AAD3D7L3</accession>
<gene>
    <name evidence="2" type="ORF">CTEN210_14491</name>
</gene>